<evidence type="ECO:0000256" key="1">
    <source>
        <dbReference type="SAM" id="MobiDB-lite"/>
    </source>
</evidence>
<dbReference type="EMBL" id="CP051685">
    <property type="protein sequence ID" value="QJE02103.1"/>
    <property type="molecule type" value="Genomic_DNA"/>
</dbReference>
<feature type="region of interest" description="Disordered" evidence="1">
    <location>
        <begin position="48"/>
        <end position="72"/>
    </location>
</feature>
<feature type="compositionally biased region" description="Gly residues" evidence="1">
    <location>
        <begin position="55"/>
        <end position="68"/>
    </location>
</feature>
<dbReference type="Pfam" id="PF18974">
    <property type="entry name" value="DUF5710"/>
    <property type="match status" value="1"/>
</dbReference>
<sequence length="125" mass="13127">MTFLNVPYAEKDEARALGARWNPGRKRWYVPDGVALEAFAKWMPEEGAAAPASAGGKGGGKPGAGSAGGRVDARAAKPVTGARYVELEHDCNPFDACAECAPTLEKSGWTAARAGLLEAIGRLRR</sequence>
<accession>A0A7Z2VZN7</accession>
<evidence type="ECO:0000313" key="4">
    <source>
        <dbReference type="Proteomes" id="UP000502415"/>
    </source>
</evidence>
<evidence type="ECO:0000259" key="2">
    <source>
        <dbReference type="Pfam" id="PF18974"/>
    </source>
</evidence>
<dbReference type="Proteomes" id="UP000502415">
    <property type="component" value="Chromosome"/>
</dbReference>
<feature type="domain" description="DUF5710" evidence="2">
    <location>
        <begin position="1"/>
        <end position="44"/>
    </location>
</feature>
<dbReference type="RefSeq" id="WP_170204190.1">
    <property type="nucleotide sequence ID" value="NZ_CP051685.1"/>
</dbReference>
<protein>
    <recommendedName>
        <fullName evidence="2">DUF5710 domain-containing protein</fullName>
    </recommendedName>
</protein>
<gene>
    <name evidence="3" type="ORF">HH212_20490</name>
</gene>
<dbReference type="InterPro" id="IPR043764">
    <property type="entry name" value="DUF5710"/>
</dbReference>
<proteinExistence type="predicted"/>
<evidence type="ECO:0000313" key="3">
    <source>
        <dbReference type="EMBL" id="QJE02103.1"/>
    </source>
</evidence>
<name>A0A7Z2VZN7_9BURK</name>
<keyword evidence="4" id="KW-1185">Reference proteome</keyword>
<dbReference type="AlphaFoldDB" id="A0A7Z2VZN7"/>
<reference evidence="3 4" key="1">
    <citation type="submission" date="2020-04" db="EMBL/GenBank/DDBJ databases">
        <title>Genome sequencing of novel species.</title>
        <authorList>
            <person name="Heo J."/>
            <person name="Kim S.-J."/>
            <person name="Kim J.-S."/>
            <person name="Hong S.-B."/>
            <person name="Kwon S.-W."/>
        </authorList>
    </citation>
    <scope>NUCLEOTIDE SEQUENCE [LARGE SCALE GENOMIC DNA]</scope>
    <source>
        <strain evidence="3 4">GN2-R2</strain>
    </source>
</reference>
<organism evidence="3 4">
    <name type="scientific">Massilia forsythiae</name>
    <dbReference type="NCBI Taxonomy" id="2728020"/>
    <lineage>
        <taxon>Bacteria</taxon>
        <taxon>Pseudomonadati</taxon>
        <taxon>Pseudomonadota</taxon>
        <taxon>Betaproteobacteria</taxon>
        <taxon>Burkholderiales</taxon>
        <taxon>Oxalobacteraceae</taxon>
        <taxon>Telluria group</taxon>
        <taxon>Massilia</taxon>
    </lineage>
</organism>
<dbReference type="KEGG" id="mfy:HH212_20490"/>